<dbReference type="Gene3D" id="1.10.579.10">
    <property type="entry name" value="DNA Cyclobutane Dipyrimidine Photolyase, subunit A, domain 3"/>
    <property type="match status" value="1"/>
</dbReference>
<dbReference type="InterPro" id="IPR014729">
    <property type="entry name" value="Rossmann-like_a/b/a_fold"/>
</dbReference>
<dbReference type="Gene3D" id="1.25.40.80">
    <property type="match status" value="1"/>
</dbReference>
<dbReference type="InterPro" id="IPR052551">
    <property type="entry name" value="UV-DNA_repair_photolyase"/>
</dbReference>
<dbReference type="PANTHER" id="PTHR38657">
    <property type="entry name" value="SLR1343 PROTEIN"/>
    <property type="match status" value="1"/>
</dbReference>
<proteinExistence type="predicted"/>
<organism evidence="1">
    <name type="scientific">freshwater metagenome</name>
    <dbReference type="NCBI Taxonomy" id="449393"/>
    <lineage>
        <taxon>unclassified sequences</taxon>
        <taxon>metagenomes</taxon>
        <taxon>ecological metagenomes</taxon>
    </lineage>
</organism>
<dbReference type="InterPro" id="IPR007357">
    <property type="entry name" value="PhrB-like"/>
</dbReference>
<gene>
    <name evidence="1" type="ORF">UFOPK3376_03199</name>
</gene>
<dbReference type="EMBL" id="CAFBLP010000150">
    <property type="protein sequence ID" value="CAB4896873.1"/>
    <property type="molecule type" value="Genomic_DNA"/>
</dbReference>
<evidence type="ECO:0000313" key="1">
    <source>
        <dbReference type="EMBL" id="CAB4896873.1"/>
    </source>
</evidence>
<accession>A0A6J7FYW0</accession>
<protein>
    <submittedName>
        <fullName evidence="1">Unannotated protein</fullName>
    </submittedName>
</protein>
<dbReference type="Gene3D" id="3.40.50.620">
    <property type="entry name" value="HUPs"/>
    <property type="match status" value="1"/>
</dbReference>
<dbReference type="SUPFAM" id="SSF48173">
    <property type="entry name" value="Cryptochrome/photolyase FAD-binding domain"/>
    <property type="match status" value="1"/>
</dbReference>
<name>A0A6J7FYW0_9ZZZZ</name>
<dbReference type="AlphaFoldDB" id="A0A6J7FYW0"/>
<dbReference type="Pfam" id="PF04244">
    <property type="entry name" value="DPRP"/>
    <property type="match status" value="1"/>
</dbReference>
<dbReference type="PANTHER" id="PTHR38657:SF1">
    <property type="entry name" value="SLR1343 PROTEIN"/>
    <property type="match status" value="1"/>
</dbReference>
<dbReference type="Gene3D" id="1.10.10.1710">
    <property type="entry name" value="Deoxyribodipyrimidine photolyase-related"/>
    <property type="match status" value="1"/>
</dbReference>
<reference evidence="1" key="1">
    <citation type="submission" date="2020-05" db="EMBL/GenBank/DDBJ databases">
        <authorList>
            <person name="Chiriac C."/>
            <person name="Salcher M."/>
            <person name="Ghai R."/>
            <person name="Kavagutti S V."/>
        </authorList>
    </citation>
    <scope>NUCLEOTIDE SEQUENCE</scope>
</reference>
<sequence length="504" mass="56204">MTSAPIPTVWILGDQLARTRGVLADRFPGECRVLLVESDALISSRRWHRQRLHLVLSAMGHLAAELRAEGFEVDHRRADTLAQGLRGHLDEFGPRRVVAMEPSSWQGRAMLERLPVELVRNDLFLCHYDDFASWSAGRKRLTMEDFYRWQRQRLGVLIDDGVDGPEPVGGRWNFDHDNREPPPRDGRAWPQIERFELDDIDREVLDRLPATTFGADPDGTWPVTRTQALLRLNEFVNDGLALFGPHEDAMLTAEWKLAHSVLASSMNLGLLHPGEVAAAAEAAYRRGVAPLSSVEGFIRQVIGWREYVWGVYWLWMPDYRASNALGATRPVPPAFTGQATTDMACVAGVIGHVHDHGFAHHIERLMVLGNLALTAGIEPGAMTEWMRASFVDGADWVMVPNVIGMALFADGGMMATKPYASGGAYINKMSDSCRSCRFDPKQRVGPDACPYTTLYWDFLARNADALASNHRMARPLAAMRRLSDLPAVRRHASEILARLDSGAL</sequence>
<dbReference type="InterPro" id="IPR036134">
    <property type="entry name" value="Crypto/Photolyase_FAD-like_sf"/>
</dbReference>